<evidence type="ECO:0000313" key="2">
    <source>
        <dbReference type="EMBL" id="MBK1630946.1"/>
    </source>
</evidence>
<organism evidence="2 3">
    <name type="scientific">Thiohalocapsa halophila</name>
    <dbReference type="NCBI Taxonomy" id="69359"/>
    <lineage>
        <taxon>Bacteria</taxon>
        <taxon>Pseudomonadati</taxon>
        <taxon>Pseudomonadota</taxon>
        <taxon>Gammaproteobacteria</taxon>
        <taxon>Chromatiales</taxon>
        <taxon>Chromatiaceae</taxon>
        <taxon>Thiohalocapsa</taxon>
    </lineage>
</organism>
<comment type="caution">
    <text evidence="2">The sequence shown here is derived from an EMBL/GenBank/DDBJ whole genome shotgun (WGS) entry which is preliminary data.</text>
</comment>
<dbReference type="Proteomes" id="UP000748752">
    <property type="component" value="Unassembled WGS sequence"/>
</dbReference>
<sequence length="201" mass="22543">MPTKLNHVLIDFENVQPKNLSLLVGKGYRVHVFVGENQAKLPFELVDAMQQLGDAGRYVKIAGNGRNALDFHIAFTLGELVHQDPKGYFHVISRDTGFDPLIKHLRRLGIEAHREQDLAEIPPLRTPATVAEGDKVGVIVKNLAGRGQSRPRKVKTLANTIYSLFKPKLEEGDVDQLIRDLQDQGYITLDGDKVSYRLPRD</sequence>
<keyword evidence="3" id="KW-1185">Reference proteome</keyword>
<evidence type="ECO:0000313" key="3">
    <source>
        <dbReference type="Proteomes" id="UP000748752"/>
    </source>
</evidence>
<gene>
    <name evidence="2" type="ORF">CKO31_09370</name>
</gene>
<reference evidence="2 3" key="1">
    <citation type="journal article" date="2020" name="Microorganisms">
        <title>Osmotic Adaptation and Compatible Solute Biosynthesis of Phototrophic Bacteria as Revealed from Genome Analyses.</title>
        <authorList>
            <person name="Imhoff J.F."/>
            <person name="Rahn T."/>
            <person name="Kunzel S."/>
            <person name="Keller A."/>
            <person name="Neulinger S.C."/>
        </authorList>
    </citation>
    <scope>NUCLEOTIDE SEQUENCE [LARGE SCALE GENOMIC DNA]</scope>
    <source>
        <strain evidence="2 3">DSM 6210</strain>
    </source>
</reference>
<proteinExistence type="predicted"/>
<dbReference type="InterPro" id="IPR041494">
    <property type="entry name" value="PIN7"/>
</dbReference>
<protein>
    <recommendedName>
        <fullName evidence="1">PIN-like domain-containing protein</fullName>
    </recommendedName>
</protein>
<dbReference type="Pfam" id="PF18475">
    <property type="entry name" value="PIN7"/>
    <property type="match status" value="1"/>
</dbReference>
<name>A0ABS1CGA5_9GAMM</name>
<dbReference type="EMBL" id="NRRV01000019">
    <property type="protein sequence ID" value="MBK1630946.1"/>
    <property type="molecule type" value="Genomic_DNA"/>
</dbReference>
<evidence type="ECO:0000259" key="1">
    <source>
        <dbReference type="Pfam" id="PF18475"/>
    </source>
</evidence>
<feature type="domain" description="PIN-like" evidence="1">
    <location>
        <begin position="9"/>
        <end position="109"/>
    </location>
</feature>
<accession>A0ABS1CGA5</accession>